<dbReference type="EMBL" id="JASXSZ010000003">
    <property type="protein sequence ID" value="MDL9980085.1"/>
    <property type="molecule type" value="Genomic_DNA"/>
</dbReference>
<keyword evidence="2" id="KW-0378">Hydrolase</keyword>
<proteinExistence type="predicted"/>
<accession>A0ABT7N096</accession>
<dbReference type="Proteomes" id="UP001235064">
    <property type="component" value="Unassembled WGS sequence"/>
</dbReference>
<name>A0ABT7N096_9MICO</name>
<feature type="domain" description="HNH nuclease" evidence="1">
    <location>
        <begin position="90"/>
        <end position="135"/>
    </location>
</feature>
<protein>
    <submittedName>
        <fullName evidence="2">HNH endonuclease</fullName>
    </submittedName>
</protein>
<comment type="caution">
    <text evidence="2">The sequence shown here is derived from an EMBL/GenBank/DDBJ whole genome shotgun (WGS) entry which is preliminary data.</text>
</comment>
<reference evidence="2 3" key="1">
    <citation type="submission" date="2023-06" db="EMBL/GenBank/DDBJ databases">
        <title>Microbacterium sp. nov., isolated from a waste landfill.</title>
        <authorList>
            <person name="Wen W."/>
        </authorList>
    </citation>
    <scope>NUCLEOTIDE SEQUENCE [LARGE SCALE GENOMIC DNA]</scope>
    <source>
        <strain evidence="2 3">ASV49</strain>
    </source>
</reference>
<dbReference type="Pfam" id="PF01844">
    <property type="entry name" value="HNH"/>
    <property type="match status" value="1"/>
</dbReference>
<keyword evidence="3" id="KW-1185">Reference proteome</keyword>
<dbReference type="SMART" id="SM00507">
    <property type="entry name" value="HNHc"/>
    <property type="match status" value="1"/>
</dbReference>
<evidence type="ECO:0000259" key="1">
    <source>
        <dbReference type="SMART" id="SM00507"/>
    </source>
</evidence>
<dbReference type="RefSeq" id="WP_286289016.1">
    <property type="nucleotide sequence ID" value="NZ_JASXSZ010000003.1"/>
</dbReference>
<keyword evidence="2" id="KW-0255">Endonuclease</keyword>
<dbReference type="InterPro" id="IPR002711">
    <property type="entry name" value="HNH"/>
</dbReference>
<dbReference type="Gene3D" id="1.10.30.50">
    <property type="match status" value="1"/>
</dbReference>
<keyword evidence="2" id="KW-0540">Nuclease</keyword>
<dbReference type="CDD" id="cd00085">
    <property type="entry name" value="HNHc"/>
    <property type="match status" value="1"/>
</dbReference>
<evidence type="ECO:0000313" key="3">
    <source>
        <dbReference type="Proteomes" id="UP001235064"/>
    </source>
</evidence>
<gene>
    <name evidence="2" type="ORF">QSV35_12150</name>
</gene>
<organism evidence="2 3">
    <name type="scientific">Microbacterium candidum</name>
    <dbReference type="NCBI Taxonomy" id="3041922"/>
    <lineage>
        <taxon>Bacteria</taxon>
        <taxon>Bacillati</taxon>
        <taxon>Actinomycetota</taxon>
        <taxon>Actinomycetes</taxon>
        <taxon>Micrococcales</taxon>
        <taxon>Microbacteriaceae</taxon>
        <taxon>Microbacterium</taxon>
    </lineage>
</organism>
<dbReference type="GO" id="GO:0004519">
    <property type="term" value="F:endonuclease activity"/>
    <property type="evidence" value="ECO:0007669"/>
    <property type="project" value="UniProtKB-KW"/>
</dbReference>
<sequence length="248" mass="27950">MQSPFVVEVPHSRYFLDDHCANCLNELSLDIQGLYCSTWCQEIAAHVRYLRRVFRDGRFQDPDVQLAIRTKNAFLLIGGYRSLGRQLTPQIRTEIRLRDGGLCQQCGKPGVEVDHIAGNSDDPANLQLLCLDCHHAKTAENFVPADDESRALLFGMMDARVAPDEPRMLADDETSWNGTWRALQAARKERFLAMLRAEGIRISSKDSHAERVLAYLKATTPAEPEASEPAPSSGGDTFFKDLMRDVWR</sequence>
<dbReference type="InterPro" id="IPR003615">
    <property type="entry name" value="HNH_nuc"/>
</dbReference>
<evidence type="ECO:0000313" key="2">
    <source>
        <dbReference type="EMBL" id="MDL9980085.1"/>
    </source>
</evidence>